<gene>
    <name evidence="2" type="ORF">GCK32_022246</name>
</gene>
<reference evidence="2 3" key="1">
    <citation type="submission" date="2019-10" db="EMBL/GenBank/DDBJ databases">
        <title>Assembly and Annotation for the nematode Trichostrongylus colubriformis.</title>
        <authorList>
            <person name="Martin J."/>
        </authorList>
    </citation>
    <scope>NUCLEOTIDE SEQUENCE [LARGE SCALE GENOMIC DNA]</scope>
    <source>
        <strain evidence="2">G859</strain>
        <tissue evidence="2">Whole worm</tissue>
    </source>
</reference>
<dbReference type="EMBL" id="WIXE01018730">
    <property type="protein sequence ID" value="KAK5970684.1"/>
    <property type="molecule type" value="Genomic_DNA"/>
</dbReference>
<dbReference type="AlphaFoldDB" id="A0AAN8IZM2"/>
<protein>
    <submittedName>
        <fullName evidence="2">Uncharacterized protein</fullName>
    </submittedName>
</protein>
<organism evidence="2 3">
    <name type="scientific">Trichostrongylus colubriformis</name>
    <name type="common">Black scour worm</name>
    <dbReference type="NCBI Taxonomy" id="6319"/>
    <lineage>
        <taxon>Eukaryota</taxon>
        <taxon>Metazoa</taxon>
        <taxon>Ecdysozoa</taxon>
        <taxon>Nematoda</taxon>
        <taxon>Chromadorea</taxon>
        <taxon>Rhabditida</taxon>
        <taxon>Rhabditina</taxon>
        <taxon>Rhabditomorpha</taxon>
        <taxon>Strongyloidea</taxon>
        <taxon>Trichostrongylidae</taxon>
        <taxon>Trichostrongylus</taxon>
    </lineage>
</organism>
<feature type="region of interest" description="Disordered" evidence="1">
    <location>
        <begin position="1"/>
        <end position="35"/>
    </location>
</feature>
<proteinExistence type="predicted"/>
<sequence length="92" mass="9531">SSHKGSSESSGENSGFTYLPDHTIAPSEESLDGKVQRNIRTRRTVPVVTTGGVAGPVVDPAQTGHIRTTDVVDQPTVNVPVGTVQTGPVVPV</sequence>
<comment type="caution">
    <text evidence="2">The sequence shown here is derived from an EMBL/GenBank/DDBJ whole genome shotgun (WGS) entry which is preliminary data.</text>
</comment>
<evidence type="ECO:0000313" key="3">
    <source>
        <dbReference type="Proteomes" id="UP001331761"/>
    </source>
</evidence>
<feature type="non-terminal residue" evidence="2">
    <location>
        <position position="1"/>
    </location>
</feature>
<name>A0AAN8IZM2_TRICO</name>
<keyword evidence="3" id="KW-1185">Reference proteome</keyword>
<evidence type="ECO:0000313" key="2">
    <source>
        <dbReference type="EMBL" id="KAK5970684.1"/>
    </source>
</evidence>
<accession>A0AAN8IZM2</accession>
<evidence type="ECO:0000256" key="1">
    <source>
        <dbReference type="SAM" id="MobiDB-lite"/>
    </source>
</evidence>
<dbReference type="Proteomes" id="UP001331761">
    <property type="component" value="Unassembled WGS sequence"/>
</dbReference>